<evidence type="ECO:0000313" key="2">
    <source>
        <dbReference type="EMBL" id="MCB5444911.1"/>
    </source>
</evidence>
<name>A0ABS8CTW1_9FIRM</name>
<organism evidence="2 3">
    <name type="scientific">Intestinibacter bartlettii</name>
    <dbReference type="NCBI Taxonomy" id="261299"/>
    <lineage>
        <taxon>Bacteria</taxon>
        <taxon>Bacillati</taxon>
        <taxon>Bacillota</taxon>
        <taxon>Clostridia</taxon>
        <taxon>Peptostreptococcales</taxon>
        <taxon>Peptostreptococcaceae</taxon>
        <taxon>Intestinibacter</taxon>
    </lineage>
</organism>
<feature type="transmembrane region" description="Helical" evidence="1">
    <location>
        <begin position="54"/>
        <end position="78"/>
    </location>
</feature>
<keyword evidence="1" id="KW-0472">Membrane</keyword>
<evidence type="ECO:0008006" key="4">
    <source>
        <dbReference type="Google" id="ProtNLM"/>
    </source>
</evidence>
<dbReference type="Proteomes" id="UP001299409">
    <property type="component" value="Unassembled WGS sequence"/>
</dbReference>
<feature type="transmembrane region" description="Helical" evidence="1">
    <location>
        <begin position="179"/>
        <end position="197"/>
    </location>
</feature>
<reference evidence="2 3" key="1">
    <citation type="submission" date="2021-10" db="EMBL/GenBank/DDBJ databases">
        <title>Collection of gut derived symbiotic bacterial strains cultured from healthy donors.</title>
        <authorList>
            <person name="Lin H."/>
            <person name="Littmann E."/>
            <person name="Claire K."/>
            <person name="Pamer E."/>
        </authorList>
    </citation>
    <scope>NUCLEOTIDE SEQUENCE [LARGE SCALE GENOMIC DNA]</scope>
    <source>
        <strain evidence="2 3">MSK.17.68</strain>
    </source>
</reference>
<feature type="transmembrane region" description="Helical" evidence="1">
    <location>
        <begin position="13"/>
        <end position="34"/>
    </location>
</feature>
<accession>A0ABS8CTW1</accession>
<protein>
    <recommendedName>
        <fullName evidence="4">SNARE associated Golgi protein</fullName>
    </recommendedName>
</protein>
<comment type="caution">
    <text evidence="2">The sequence shown here is derived from an EMBL/GenBank/DDBJ whole genome shotgun (WGS) entry which is preliminary data.</text>
</comment>
<proteinExistence type="predicted"/>
<evidence type="ECO:0000256" key="1">
    <source>
        <dbReference type="SAM" id="Phobius"/>
    </source>
</evidence>
<keyword evidence="1" id="KW-0812">Transmembrane</keyword>
<evidence type="ECO:0000313" key="3">
    <source>
        <dbReference type="Proteomes" id="UP001299409"/>
    </source>
</evidence>
<sequence length="213" mass="24883">MDKLGIKATLYDFFGYLVPGLVFLLYAYVFYQNICKELNFIVALQSLAKYNKAVYSILVVLIGYCLGHIISSVSSFVIEKSIFGNIEFLKSKLELKEVVSLDLYNSFQGEYKRYFNVDYNSKDIRTLICYVEKNNPEIYSTAFVFLAIYGMARNLSMISFMFSIAEIGCFIYLNSKLIWIYILCGLGFGLVFFYEYFRFRKYFLQQIFNGMLI</sequence>
<keyword evidence="1" id="KW-1133">Transmembrane helix</keyword>
<keyword evidence="3" id="KW-1185">Reference proteome</keyword>
<dbReference type="EMBL" id="JAJBMB010000001">
    <property type="protein sequence ID" value="MCB5444911.1"/>
    <property type="molecule type" value="Genomic_DNA"/>
</dbReference>
<gene>
    <name evidence="2" type="ORF">LIP50_01695</name>
</gene>
<dbReference type="RefSeq" id="WP_226913929.1">
    <property type="nucleotide sequence ID" value="NZ_BAABXU010000001.1"/>
</dbReference>